<accession>A0ABX9B638</accession>
<keyword evidence="2" id="KW-1185">Reference proteome</keyword>
<name>A0ABX9B638_9PSED</name>
<dbReference type="Proteomes" id="UP000825591">
    <property type="component" value="Chromosome"/>
</dbReference>
<gene>
    <name evidence="1" type="ORF">K5H97_07355</name>
</gene>
<protein>
    <recommendedName>
        <fullName evidence="3">DKNYY domain-containing protein</fullName>
    </recommendedName>
</protein>
<sequence>MHLLLMLCPNTKFLTPSPQGSDDVKQSPVAYWQSYSQSPENGVHEFVEGHFDYQIDRLASPSEDFHTGYAFIHKGDLYFEDLGNGYQFKLLEGGGYQQVHLRRSGDYRAANHEFSFDYKTSEYSACSTSGSRPCQKIRVNPGTFPYVYANANGAVITVTNYGDALLFRRGRWCRMTMENDIYSCARPVIEPLSKPRAIQFYSSISYRGKQLLGEWPTGRIYEFDGAQLKPSDMTPPKIAELVPQRLGFEAQSMAEYCGDLFVGYWPKGEVWRYDHQAEHWQLLRRFFSAVEGETFVPYMDRAADTLDSAFFGQRVTALVPHGDALYVATSNLRTWRANDAIPDVMNPARLAEYGALYKVTRQGCKTTYASAQR</sequence>
<reference evidence="1 2" key="1">
    <citation type="submission" date="2021-08" db="EMBL/GenBank/DDBJ databases">
        <title>Bactericidal Effect of Pseudomonas oryziphila sp. nov., a novel Pseudomonas Species Against Xanthomonas oryzae Reduces Disease Severity of Bacterial Leaf Streak of Rice.</title>
        <authorList>
            <person name="Yang R."/>
            <person name="Li S."/>
            <person name="Li Y."/>
            <person name="Yan Y."/>
            <person name="Fang Y."/>
            <person name="Zou L."/>
            <person name="Chen G."/>
        </authorList>
    </citation>
    <scope>NUCLEOTIDE SEQUENCE [LARGE SCALE GENOMIC DNA]</scope>
    <source>
        <strain evidence="1 2">DSM 17497</strain>
    </source>
</reference>
<evidence type="ECO:0000313" key="2">
    <source>
        <dbReference type="Proteomes" id="UP000825591"/>
    </source>
</evidence>
<evidence type="ECO:0008006" key="3">
    <source>
        <dbReference type="Google" id="ProtNLM"/>
    </source>
</evidence>
<organism evidence="1 2">
    <name type="scientific">Pseudomonas mosselii</name>
    <dbReference type="NCBI Taxonomy" id="78327"/>
    <lineage>
        <taxon>Bacteria</taxon>
        <taxon>Pseudomonadati</taxon>
        <taxon>Pseudomonadota</taxon>
        <taxon>Gammaproteobacteria</taxon>
        <taxon>Pseudomonadales</taxon>
        <taxon>Pseudomonadaceae</taxon>
        <taxon>Pseudomonas</taxon>
    </lineage>
</organism>
<proteinExistence type="predicted"/>
<dbReference type="RefSeq" id="WP_155952707.1">
    <property type="nucleotide sequence ID" value="NZ_CP081966.1"/>
</dbReference>
<evidence type="ECO:0000313" key="1">
    <source>
        <dbReference type="EMBL" id="QZP28155.1"/>
    </source>
</evidence>
<dbReference type="EMBL" id="CP081966">
    <property type="protein sequence ID" value="QZP28155.1"/>
    <property type="molecule type" value="Genomic_DNA"/>
</dbReference>